<sequence length="267" mass="30047">MSQVIISICLAWRRCVFWFLGLARTILFHPCHLFPVHGNYLPPSLQPYYSSTLLDASSVSSTISFPISSPFNDILWSHSHTLPISPGKAIPHSFYEVITFLSCMPSGYFTRGLRRPRGVVGPCSVFSFFSLSLQCGCTSYPVYDAGYCCAYRLPPRSMHSLTVLFSHTVFLCLLSRPRIPLLLSLRLIQTARRQPRYRRLSAFTIPWALSFLCPYVSSRPPNYTRSFPCPLEVNIVPPSPHLPGFLPTPHSLSPPLSTFSSVPLYLV</sequence>
<proteinExistence type="predicted"/>
<evidence type="ECO:0000313" key="2">
    <source>
        <dbReference type="Proteomes" id="UP000814033"/>
    </source>
</evidence>
<name>A0ACB8RZX2_9AGAM</name>
<reference evidence="1" key="2">
    <citation type="journal article" date="2022" name="New Phytol.">
        <title>Evolutionary transition to the ectomycorrhizal habit in the genomes of a hyperdiverse lineage of mushroom-forming fungi.</title>
        <authorList>
            <person name="Looney B."/>
            <person name="Miyauchi S."/>
            <person name="Morin E."/>
            <person name="Drula E."/>
            <person name="Courty P.E."/>
            <person name="Kohler A."/>
            <person name="Kuo A."/>
            <person name="LaButti K."/>
            <person name="Pangilinan J."/>
            <person name="Lipzen A."/>
            <person name="Riley R."/>
            <person name="Andreopoulos W."/>
            <person name="He G."/>
            <person name="Johnson J."/>
            <person name="Nolan M."/>
            <person name="Tritt A."/>
            <person name="Barry K.W."/>
            <person name="Grigoriev I.V."/>
            <person name="Nagy L.G."/>
            <person name="Hibbett D."/>
            <person name="Henrissat B."/>
            <person name="Matheny P.B."/>
            <person name="Labbe J."/>
            <person name="Martin F.M."/>
        </authorList>
    </citation>
    <scope>NUCLEOTIDE SEQUENCE</scope>
    <source>
        <strain evidence="1">FP105234-sp</strain>
    </source>
</reference>
<dbReference type="Proteomes" id="UP000814033">
    <property type="component" value="Unassembled WGS sequence"/>
</dbReference>
<organism evidence="1 2">
    <name type="scientific">Auriscalpium vulgare</name>
    <dbReference type="NCBI Taxonomy" id="40419"/>
    <lineage>
        <taxon>Eukaryota</taxon>
        <taxon>Fungi</taxon>
        <taxon>Dikarya</taxon>
        <taxon>Basidiomycota</taxon>
        <taxon>Agaricomycotina</taxon>
        <taxon>Agaricomycetes</taxon>
        <taxon>Russulales</taxon>
        <taxon>Auriscalpiaceae</taxon>
        <taxon>Auriscalpium</taxon>
    </lineage>
</organism>
<gene>
    <name evidence="1" type="ORF">FA95DRAFT_917721</name>
</gene>
<reference evidence="1" key="1">
    <citation type="submission" date="2021-02" db="EMBL/GenBank/DDBJ databases">
        <authorList>
            <consortium name="DOE Joint Genome Institute"/>
            <person name="Ahrendt S."/>
            <person name="Looney B.P."/>
            <person name="Miyauchi S."/>
            <person name="Morin E."/>
            <person name="Drula E."/>
            <person name="Courty P.E."/>
            <person name="Chicoki N."/>
            <person name="Fauchery L."/>
            <person name="Kohler A."/>
            <person name="Kuo A."/>
            <person name="Labutti K."/>
            <person name="Pangilinan J."/>
            <person name="Lipzen A."/>
            <person name="Riley R."/>
            <person name="Andreopoulos W."/>
            <person name="He G."/>
            <person name="Johnson J."/>
            <person name="Barry K.W."/>
            <person name="Grigoriev I.V."/>
            <person name="Nagy L."/>
            <person name="Hibbett D."/>
            <person name="Henrissat B."/>
            <person name="Matheny P.B."/>
            <person name="Labbe J."/>
            <person name="Martin F."/>
        </authorList>
    </citation>
    <scope>NUCLEOTIDE SEQUENCE</scope>
    <source>
        <strain evidence="1">FP105234-sp</strain>
    </source>
</reference>
<protein>
    <submittedName>
        <fullName evidence="1">Uncharacterized protein</fullName>
    </submittedName>
</protein>
<evidence type="ECO:0000313" key="1">
    <source>
        <dbReference type="EMBL" id="KAI0049170.1"/>
    </source>
</evidence>
<dbReference type="EMBL" id="MU275876">
    <property type="protein sequence ID" value="KAI0049170.1"/>
    <property type="molecule type" value="Genomic_DNA"/>
</dbReference>
<keyword evidence="2" id="KW-1185">Reference proteome</keyword>
<comment type="caution">
    <text evidence="1">The sequence shown here is derived from an EMBL/GenBank/DDBJ whole genome shotgun (WGS) entry which is preliminary data.</text>
</comment>
<accession>A0ACB8RZX2</accession>